<evidence type="ECO:0000256" key="1">
    <source>
        <dbReference type="ARBA" id="ARBA00023015"/>
    </source>
</evidence>
<dbReference type="SUPFAM" id="SSF48508">
    <property type="entry name" value="Nuclear receptor ligand-binding domain"/>
    <property type="match status" value="1"/>
</dbReference>
<evidence type="ECO:0000256" key="4">
    <source>
        <dbReference type="SAM" id="MobiDB-lite"/>
    </source>
</evidence>
<dbReference type="EMBL" id="BTSY01000006">
    <property type="protein sequence ID" value="GMT31418.1"/>
    <property type="molecule type" value="Genomic_DNA"/>
</dbReference>
<sequence length="393" mass="44114">MCRKCRFVKCLQCGMLPENVHQRNGDDASSSTTTPQPSTAIPSVPSVSSVQSTSSQPSPGLSIDSKAVFASPPLGHPFNFPSSSETIASGLADFHNLSSFIATAIPTSSADEIFRPQAIRPFLPVLEHCTLLKKISANYNQMTALRRSSELALFPTNSLKDIFAGANGELRPCTFALLDRIMKAAVPICADFCNTTFPEFAALEQDDKWVLFRNFITIIFHFECGIRTSRCGLKDTKHRPISVTTYIDLDKHEDFFTKSDPPMEVKQEFIEVMKDRASCPGSSRLLEMMHKLEITDLELAAFIGLCLWSPSIAAVSDRVHETCIAAREAIFRDLHSYYRNIMMVEEYAVRLGDFMGLFANIQTQTHRMREEMELLSLFDVFQKESFVYNLLKM</sequence>
<dbReference type="PANTHER" id="PTHR46011">
    <property type="entry name" value="NUCLEAR HORMONE RECEPTOR FAMILY MEMBER NHR-86-RELATED"/>
    <property type="match status" value="1"/>
</dbReference>
<keyword evidence="1" id="KW-0805">Transcription regulation</keyword>
<dbReference type="AlphaFoldDB" id="A0AAV5WLA9"/>
<protein>
    <recommendedName>
        <fullName evidence="5">NR LBD domain-containing protein</fullName>
    </recommendedName>
</protein>
<dbReference type="SMART" id="SM00430">
    <property type="entry name" value="HOLI"/>
    <property type="match status" value="1"/>
</dbReference>
<dbReference type="PROSITE" id="PS51843">
    <property type="entry name" value="NR_LBD"/>
    <property type="match status" value="1"/>
</dbReference>
<evidence type="ECO:0000313" key="6">
    <source>
        <dbReference type="EMBL" id="GMT31418.1"/>
    </source>
</evidence>
<dbReference type="GO" id="GO:0003700">
    <property type="term" value="F:DNA-binding transcription factor activity"/>
    <property type="evidence" value="ECO:0007669"/>
    <property type="project" value="TreeGrafter"/>
</dbReference>
<evidence type="ECO:0000256" key="2">
    <source>
        <dbReference type="ARBA" id="ARBA00023163"/>
    </source>
</evidence>
<evidence type="ECO:0000256" key="3">
    <source>
        <dbReference type="ARBA" id="ARBA00023170"/>
    </source>
</evidence>
<dbReference type="Gene3D" id="1.10.565.10">
    <property type="entry name" value="Retinoid X Receptor"/>
    <property type="match status" value="1"/>
</dbReference>
<dbReference type="Pfam" id="PF00104">
    <property type="entry name" value="Hormone_recep"/>
    <property type="match status" value="1"/>
</dbReference>
<keyword evidence="7" id="KW-1185">Reference proteome</keyword>
<evidence type="ECO:0000259" key="5">
    <source>
        <dbReference type="PROSITE" id="PS51843"/>
    </source>
</evidence>
<gene>
    <name evidence="6" type="ORF">PFISCL1PPCAC_22715</name>
</gene>
<keyword evidence="2" id="KW-0804">Transcription</keyword>
<proteinExistence type="predicted"/>
<name>A0AAV5WLA9_9BILA</name>
<organism evidence="6 7">
    <name type="scientific">Pristionchus fissidentatus</name>
    <dbReference type="NCBI Taxonomy" id="1538716"/>
    <lineage>
        <taxon>Eukaryota</taxon>
        <taxon>Metazoa</taxon>
        <taxon>Ecdysozoa</taxon>
        <taxon>Nematoda</taxon>
        <taxon>Chromadorea</taxon>
        <taxon>Rhabditida</taxon>
        <taxon>Rhabditina</taxon>
        <taxon>Diplogasteromorpha</taxon>
        <taxon>Diplogasteroidea</taxon>
        <taxon>Neodiplogasteridae</taxon>
        <taxon>Pristionchus</taxon>
    </lineage>
</organism>
<comment type="caution">
    <text evidence="6">The sequence shown here is derived from an EMBL/GenBank/DDBJ whole genome shotgun (WGS) entry which is preliminary data.</text>
</comment>
<feature type="domain" description="NR LBD" evidence="5">
    <location>
        <begin position="138"/>
        <end position="393"/>
    </location>
</feature>
<dbReference type="PANTHER" id="PTHR46011:SF6">
    <property type="entry name" value="HIGH ZINC ACTIVATED NUCLEAR RECEPTOR PROTEIN"/>
    <property type="match status" value="1"/>
</dbReference>
<evidence type="ECO:0000313" key="7">
    <source>
        <dbReference type="Proteomes" id="UP001432322"/>
    </source>
</evidence>
<accession>A0AAV5WLA9</accession>
<feature type="region of interest" description="Disordered" evidence="4">
    <location>
        <begin position="21"/>
        <end position="61"/>
    </location>
</feature>
<feature type="compositionally biased region" description="Low complexity" evidence="4">
    <location>
        <begin position="29"/>
        <end position="59"/>
    </location>
</feature>
<dbReference type="GO" id="GO:0005634">
    <property type="term" value="C:nucleus"/>
    <property type="evidence" value="ECO:0007669"/>
    <property type="project" value="TreeGrafter"/>
</dbReference>
<dbReference type="InterPro" id="IPR000536">
    <property type="entry name" value="Nucl_hrmn_rcpt_lig-bd"/>
</dbReference>
<keyword evidence="3" id="KW-0675">Receptor</keyword>
<reference evidence="6" key="1">
    <citation type="submission" date="2023-10" db="EMBL/GenBank/DDBJ databases">
        <title>Genome assembly of Pristionchus species.</title>
        <authorList>
            <person name="Yoshida K."/>
            <person name="Sommer R.J."/>
        </authorList>
    </citation>
    <scope>NUCLEOTIDE SEQUENCE</scope>
    <source>
        <strain evidence="6">RS5133</strain>
    </source>
</reference>
<dbReference type="SUPFAM" id="SSF57716">
    <property type="entry name" value="Glucocorticoid receptor-like (DNA-binding domain)"/>
    <property type="match status" value="1"/>
</dbReference>
<dbReference type="InterPro" id="IPR035500">
    <property type="entry name" value="NHR-like_dom_sf"/>
</dbReference>
<dbReference type="Proteomes" id="UP001432322">
    <property type="component" value="Unassembled WGS sequence"/>
</dbReference>